<protein>
    <submittedName>
        <fullName evidence="1">Uncharacterized protein</fullName>
    </submittedName>
</protein>
<sequence>VLNPDSCRIKTQRPSLYLSTVNELGSSYKNSRKPSSFQISDVMHTA</sequence>
<feature type="non-terminal residue" evidence="1">
    <location>
        <position position="1"/>
    </location>
</feature>
<accession>A0A381PB74</accession>
<organism evidence="1">
    <name type="scientific">marine metagenome</name>
    <dbReference type="NCBI Taxonomy" id="408172"/>
    <lineage>
        <taxon>unclassified sequences</taxon>
        <taxon>metagenomes</taxon>
        <taxon>ecological metagenomes</taxon>
    </lineage>
</organism>
<dbReference type="AlphaFoldDB" id="A0A381PB74"/>
<name>A0A381PB74_9ZZZZ</name>
<dbReference type="EMBL" id="UINC01000927">
    <property type="protein sequence ID" value="SUZ63874.1"/>
    <property type="molecule type" value="Genomic_DNA"/>
</dbReference>
<reference evidence="1" key="1">
    <citation type="submission" date="2018-05" db="EMBL/GenBank/DDBJ databases">
        <authorList>
            <person name="Lanie J.A."/>
            <person name="Ng W.-L."/>
            <person name="Kazmierczak K.M."/>
            <person name="Andrzejewski T.M."/>
            <person name="Davidsen T.M."/>
            <person name="Wayne K.J."/>
            <person name="Tettelin H."/>
            <person name="Glass J.I."/>
            <person name="Rusch D."/>
            <person name="Podicherti R."/>
            <person name="Tsui H.-C.T."/>
            <person name="Winkler M.E."/>
        </authorList>
    </citation>
    <scope>NUCLEOTIDE SEQUENCE</scope>
</reference>
<gene>
    <name evidence="1" type="ORF">METZ01_LOCUS16728</name>
</gene>
<proteinExistence type="predicted"/>
<evidence type="ECO:0000313" key="1">
    <source>
        <dbReference type="EMBL" id="SUZ63874.1"/>
    </source>
</evidence>